<dbReference type="EMBL" id="QUTC01003689">
    <property type="protein sequence ID" value="RHY68812.1"/>
    <property type="molecule type" value="Genomic_DNA"/>
</dbReference>
<evidence type="ECO:0000313" key="2">
    <source>
        <dbReference type="EMBL" id="RHY68812.1"/>
    </source>
</evidence>
<proteinExistence type="predicted"/>
<dbReference type="PANTHER" id="PTHR37558:SF1">
    <property type="entry name" value="HTH CENPB-TYPE DOMAIN-CONTAINING PROTEIN"/>
    <property type="match status" value="1"/>
</dbReference>
<protein>
    <submittedName>
        <fullName evidence="2">Uncharacterized protein</fullName>
    </submittedName>
</protein>
<dbReference type="Proteomes" id="UP000265716">
    <property type="component" value="Unassembled WGS sequence"/>
</dbReference>
<sequence>MANSARRARSKYIYWTEDIELAILREAIRVEPFAADHGELLARWTLVAAAVAEQEPRVTPRAAREHVHMLLKKFKADDQAQRLSSGTAEEVTEKVKLLQDIAMRMDEVASSRTMKKTKETAKRDLLETTGEKLCREAEVRVAKRSRISTGSASDDLGESNLTELFEFEKKRHNDEHEYRMERLKLDREEQVLRPGKREEDVRNGEALSRCSATSMKCEEPKVQ</sequence>
<feature type="region of interest" description="Disordered" evidence="1">
    <location>
        <begin position="186"/>
        <end position="223"/>
    </location>
</feature>
<accession>A0A397DV16</accession>
<gene>
    <name evidence="2" type="ORF">DYB38_012492</name>
</gene>
<dbReference type="AlphaFoldDB" id="A0A397DV16"/>
<organism evidence="2 3">
    <name type="scientific">Aphanomyces astaci</name>
    <name type="common">Crayfish plague agent</name>
    <dbReference type="NCBI Taxonomy" id="112090"/>
    <lineage>
        <taxon>Eukaryota</taxon>
        <taxon>Sar</taxon>
        <taxon>Stramenopiles</taxon>
        <taxon>Oomycota</taxon>
        <taxon>Saprolegniomycetes</taxon>
        <taxon>Saprolegniales</taxon>
        <taxon>Verrucalvaceae</taxon>
        <taxon>Aphanomyces</taxon>
    </lineage>
</organism>
<comment type="caution">
    <text evidence="2">The sequence shown here is derived from an EMBL/GenBank/DDBJ whole genome shotgun (WGS) entry which is preliminary data.</text>
</comment>
<dbReference type="VEuPathDB" id="FungiDB:H257_18551"/>
<dbReference type="PANTHER" id="PTHR37558">
    <property type="entry name" value="HTH CENPB-TYPE DOMAIN-CONTAINING PROTEIN"/>
    <property type="match status" value="1"/>
</dbReference>
<feature type="compositionally biased region" description="Basic and acidic residues" evidence="1">
    <location>
        <begin position="186"/>
        <end position="203"/>
    </location>
</feature>
<evidence type="ECO:0000256" key="1">
    <source>
        <dbReference type="SAM" id="MobiDB-lite"/>
    </source>
</evidence>
<name>A0A397DV16_APHAT</name>
<evidence type="ECO:0000313" key="3">
    <source>
        <dbReference type="Proteomes" id="UP000265716"/>
    </source>
</evidence>
<reference evidence="2 3" key="1">
    <citation type="submission" date="2018-08" db="EMBL/GenBank/DDBJ databases">
        <title>Aphanomyces genome sequencing and annotation.</title>
        <authorList>
            <person name="Minardi D."/>
            <person name="Oidtmann B."/>
            <person name="Van Der Giezen M."/>
            <person name="Studholme D.J."/>
        </authorList>
    </citation>
    <scope>NUCLEOTIDE SEQUENCE [LARGE SCALE GENOMIC DNA]</scope>
    <source>
        <strain evidence="2 3">SA</strain>
    </source>
</reference>